<evidence type="ECO:0000256" key="11">
    <source>
        <dbReference type="ARBA" id="ARBA00024615"/>
    </source>
</evidence>
<dbReference type="Pfam" id="PF13329">
    <property type="entry name" value="ATG2_CAD"/>
    <property type="match status" value="2"/>
</dbReference>
<dbReference type="EMBL" id="KZ305024">
    <property type="protein sequence ID" value="PIA56431.1"/>
    <property type="molecule type" value="Genomic_DNA"/>
</dbReference>
<name>A0A2G5EL21_AQUCA</name>
<comment type="catalytic activity">
    <reaction evidence="11">
        <text>a 1,2-diacyl-sn-glycero-3-phosphoethanolamine(in) = a 1,2-diacyl-sn-glycero-3-phosphoethanolamine(out)</text>
        <dbReference type="Rhea" id="RHEA:38895"/>
        <dbReference type="ChEBI" id="CHEBI:64612"/>
    </reaction>
</comment>
<feature type="compositionally biased region" description="Polar residues" evidence="12">
    <location>
        <begin position="1475"/>
        <end position="1485"/>
    </location>
</feature>
<protein>
    <recommendedName>
        <fullName evidence="4">Autophagy-related protein 2</fullName>
    </recommendedName>
</protein>
<dbReference type="FunCoup" id="A0A2G5EL21">
    <property type="interactions" value="1963"/>
</dbReference>
<evidence type="ECO:0000256" key="8">
    <source>
        <dbReference type="ARBA" id="ARBA00023055"/>
    </source>
</evidence>
<keyword evidence="6" id="KW-0256">Endoplasmic reticulum</keyword>
<evidence type="ECO:0000256" key="6">
    <source>
        <dbReference type="ARBA" id="ARBA00022824"/>
    </source>
</evidence>
<reference evidence="13 14" key="1">
    <citation type="submission" date="2017-09" db="EMBL/GenBank/DDBJ databases">
        <title>WGS assembly of Aquilegia coerulea Goldsmith.</title>
        <authorList>
            <person name="Hodges S."/>
            <person name="Kramer E."/>
            <person name="Nordborg M."/>
            <person name="Tomkins J."/>
            <person name="Borevitz J."/>
            <person name="Derieg N."/>
            <person name="Yan J."/>
            <person name="Mihaltcheva S."/>
            <person name="Hayes R.D."/>
            <person name="Rokhsar D."/>
        </authorList>
    </citation>
    <scope>NUCLEOTIDE SEQUENCE [LARGE SCALE GENOMIC DNA]</scope>
    <source>
        <strain evidence="14">cv. Goldsmith</strain>
    </source>
</reference>
<keyword evidence="5" id="KW-0813">Transport</keyword>
<dbReference type="GO" id="GO:0061723">
    <property type="term" value="P:glycophagy"/>
    <property type="evidence" value="ECO:0007669"/>
    <property type="project" value="TreeGrafter"/>
</dbReference>
<organism evidence="13 14">
    <name type="scientific">Aquilegia coerulea</name>
    <name type="common">Rocky mountain columbine</name>
    <dbReference type="NCBI Taxonomy" id="218851"/>
    <lineage>
        <taxon>Eukaryota</taxon>
        <taxon>Viridiplantae</taxon>
        <taxon>Streptophyta</taxon>
        <taxon>Embryophyta</taxon>
        <taxon>Tracheophyta</taxon>
        <taxon>Spermatophyta</taxon>
        <taxon>Magnoliopsida</taxon>
        <taxon>Ranunculales</taxon>
        <taxon>Ranunculaceae</taxon>
        <taxon>Thalictroideae</taxon>
        <taxon>Aquilegia</taxon>
    </lineage>
</organism>
<gene>
    <name evidence="13" type="ORF">AQUCO_00700628v1</name>
</gene>
<dbReference type="Proteomes" id="UP000230069">
    <property type="component" value="Unassembled WGS sequence"/>
</dbReference>
<evidence type="ECO:0000256" key="5">
    <source>
        <dbReference type="ARBA" id="ARBA00022448"/>
    </source>
</evidence>
<keyword evidence="14" id="KW-1185">Reference proteome</keyword>
<evidence type="ECO:0000313" key="13">
    <source>
        <dbReference type="EMBL" id="PIA56430.1"/>
    </source>
</evidence>
<evidence type="ECO:0000256" key="1">
    <source>
        <dbReference type="ARBA" id="ARBA00004406"/>
    </source>
</evidence>
<dbReference type="GO" id="GO:0005789">
    <property type="term" value="C:endoplasmic reticulum membrane"/>
    <property type="evidence" value="ECO:0007669"/>
    <property type="project" value="UniProtKB-SubCell"/>
</dbReference>
<accession>A0A2G5EL21</accession>
<dbReference type="EMBL" id="KZ305024">
    <property type="protein sequence ID" value="PIA56430.1"/>
    <property type="molecule type" value="Genomic_DNA"/>
</dbReference>
<dbReference type="STRING" id="218851.A0A2G5EL21"/>
<evidence type="ECO:0000256" key="2">
    <source>
        <dbReference type="ARBA" id="ARBA00004623"/>
    </source>
</evidence>
<dbReference type="PANTHER" id="PTHR13190:SF1">
    <property type="entry name" value="AUTOPHAGY-RELATED 2, ISOFORM A"/>
    <property type="match status" value="1"/>
</dbReference>
<feature type="region of interest" description="Disordered" evidence="12">
    <location>
        <begin position="1892"/>
        <end position="1915"/>
    </location>
</feature>
<dbReference type="GO" id="GO:0006869">
    <property type="term" value="P:lipid transport"/>
    <property type="evidence" value="ECO:0007669"/>
    <property type="project" value="UniProtKB-KW"/>
</dbReference>
<dbReference type="OrthoDB" id="18982at2759"/>
<dbReference type="GO" id="GO:0061908">
    <property type="term" value="C:phagophore"/>
    <property type="evidence" value="ECO:0007669"/>
    <property type="project" value="TreeGrafter"/>
</dbReference>
<evidence type="ECO:0000256" key="7">
    <source>
        <dbReference type="ARBA" id="ARBA00023006"/>
    </source>
</evidence>
<dbReference type="GO" id="GO:0061709">
    <property type="term" value="P:reticulophagy"/>
    <property type="evidence" value="ECO:0007669"/>
    <property type="project" value="TreeGrafter"/>
</dbReference>
<proteinExistence type="inferred from homology"/>
<dbReference type="GO" id="GO:0034727">
    <property type="term" value="P:piecemeal microautophagy of the nucleus"/>
    <property type="evidence" value="ECO:0007669"/>
    <property type="project" value="TreeGrafter"/>
</dbReference>
<dbReference type="GO" id="GO:0034045">
    <property type="term" value="C:phagophore assembly site membrane"/>
    <property type="evidence" value="ECO:0007669"/>
    <property type="project" value="UniProtKB-SubCell"/>
</dbReference>
<sequence>MFPWNFTKSGREETMFLRSGVKHLMKFFAKKSIGQFILGEFDLDQFDAQFRSGTFKLTDVALNVDYINQQLGPLPLILKEGSIGCLVFKFLSQIEVDELELVFAPRVRKESSPKAETSLPSEDCKQHATTGSNKLESETVNCSSALPLDVNEGVKTIAKMVKWMLTRFHIKVKKLIVAYDPYSDKDKISGPHKALVLRIQELEYGTCVSEENNVRSISRVDSLLGVGRLTNFMKFQGAIIEILKMDDVENQNNPTQPPGVQGTTFSEPSIATTPILSGEGGGFSGNLKLSMPWRNGSLDFHKVDVDVSIDPIDLRLQPSTITWIFCLWQSLMNVDQDGQGHMHDSSTNSVYFTSTSQFHQSTMSSAMLATDRVLNSSGNFPSGYFSQTNQGTQRDSLLRGSHVIPDWVALSTSLNQTDRAEEEPDLSASVDQFFECFDGLRSSHSALGNSGLLNWTCSVFNAITAASSLASGSLVIPSEPQPVETNFKASFSGIFVELYLCDDNQNVALDSADKSVNTDPKTHYLGANCQGLILVLQICPRETKFEASVHHIELDDYFSNANEAVDSGVLGCKSATNHSLLIKNLQTEVCGTLPPFPILQDLNSTRGSHSKCFPSKSDSMGNNRNNVSRGTILQDDFVKMNLLKTSGVTSCQATMKTVQLGGAETSSTSFSVKLPPFIFWVNFNLVKKLFDIFRKIEHSIEMKSMNKAFGFVDVNDRSKSPCHGNMKGATTCLTASSSKRSFRGSISLSTARIILCFPLENRGDFMSYSLWHQFICLDITQTLNNESFAGACLRDANLPSAFSEKVSGSIYLNVENLTVYLITGSGKYQNKCAFKHTYLAQEILSVTGGAKGFPCIGVLRQDGPVTGPWVAIRARGLVMSQDSTRSRTRVTGKGSEFAFVTTMGDQEDISSCTQEMIFSSVSVLHICLPCVSVKLTSSQYQLLNRLLNQIMDDLSHASINASSTSSNNIQKEGASISQTSVLIECNSVESLINLDNLEDIKSSLQTELPGSWNKLKLQIQKLELLSVSNVGGICGSGFFWLGHGEGELRGSVDGFPAQELLLISCSDSTMRRGDGEGANALSSGSSGTTIVCLSDPQLVQSFTTVAIRGGTIVAPGGRLDWLNALSDFFSLSSEKDLACENSDDKGYSKGCGTSFVLNLVDIALCYEPWISSSMFSDKDFETEYNSYANVSEEFGEHVACLLAASSLNLSNQTVIGSTECDYKIRLQDVGLLLCSLCEPRKGNIFDVEYLQKAGYVKVAREALLEAVLRTNCSNGLLWELECCDSQINLDTCHDTTSGLVRLAAQLQQLFAPDLQESMVHLQSRWKAVQQVNCSNDFIDRKDILYGGSTASPDCVNPSGQDATCNSGVGVVGLMDDICEDAFQFNETGTILSVPSELQSTISLDRGHLRESYCSNVSNPEYFSHNVSIDEPMLQARSENAHKPSPQKECSPKLIEGYYISGLSSLPQVSPRKRSTNSLKCSSMNQGHPGDRSGSSGWYKADSPRIVENHISKVITQPGKHETSNPRKCEIPFHNCTSPDEICKARGRVLLKNIDVRWRMYAGSDWHGSTKVVRGKTGGLRDTTTCLELTLSALALQYDMYPDGEVSVSKISLSVQDFNLYDRSKDAPWKLILGYYHSKDHPRESSAKAFKLDLEAVRPDPSTPLEEYRLRLALLPMLLHLDQDQLDFLISFFVEKESAFDQSTSDVCSSSMSSTKSSEFGGSTIAAEALLPFFQKFDIWPVIVRVDYSPRRVDLAALRGGNYVHLVNLVPWKGIELQLKHVHAVGIYGWSSVCETMVGEWLEDISQNQIHKFLRGLPPIRSLFTVGSGAAKLISLPVKNYKKDHKLLKGIQRGAIAFLRSISLEAIGLGVHLAAGAHDILLQTEYILTSIPPSVSSPTRSKTKTNVRSNQPKDAQQGIQQAYESLGNGLGKSASALVGNPLKTYQRGGGAGSALASAVCAAPSAAIAPASAAVHALHCALLGARNSLDPEHMKESMEKYLGPAQSPDHS</sequence>
<comment type="similarity">
    <text evidence="3">Belongs to the ATG2 family.</text>
</comment>
<keyword evidence="8" id="KW-0445">Lipid transport</keyword>
<dbReference type="GO" id="GO:0000422">
    <property type="term" value="P:autophagy of mitochondrion"/>
    <property type="evidence" value="ECO:0007669"/>
    <property type="project" value="TreeGrafter"/>
</dbReference>
<dbReference type="GO" id="GO:0043495">
    <property type="term" value="F:protein-membrane adaptor activity"/>
    <property type="evidence" value="ECO:0007669"/>
    <property type="project" value="TreeGrafter"/>
</dbReference>
<dbReference type="InterPro" id="IPR026849">
    <property type="entry name" value="ATG2"/>
</dbReference>
<evidence type="ECO:0000256" key="10">
    <source>
        <dbReference type="ARBA" id="ARBA00024479"/>
    </source>
</evidence>
<evidence type="ECO:0000256" key="4">
    <source>
        <dbReference type="ARBA" id="ARBA00018070"/>
    </source>
</evidence>
<dbReference type="PANTHER" id="PTHR13190">
    <property type="entry name" value="AUTOPHAGY-RELATED 2, ISOFORM A"/>
    <property type="match status" value="1"/>
</dbReference>
<evidence type="ECO:0000313" key="14">
    <source>
        <dbReference type="Proteomes" id="UP000230069"/>
    </source>
</evidence>
<evidence type="ECO:0000256" key="12">
    <source>
        <dbReference type="SAM" id="MobiDB-lite"/>
    </source>
</evidence>
<dbReference type="GO" id="GO:0000045">
    <property type="term" value="P:autophagosome assembly"/>
    <property type="evidence" value="ECO:0007669"/>
    <property type="project" value="TreeGrafter"/>
</dbReference>
<keyword evidence="7" id="KW-0072">Autophagy</keyword>
<evidence type="ECO:0000256" key="3">
    <source>
        <dbReference type="ARBA" id="ARBA00009714"/>
    </source>
</evidence>
<comment type="catalytic activity">
    <reaction evidence="10">
        <text>a 1,2-diacyl-sn-glycero-3-phospho-L-serine(in) = a 1,2-diacyl-sn-glycero-3-phospho-L-serine(out)</text>
        <dbReference type="Rhea" id="RHEA:38663"/>
        <dbReference type="ChEBI" id="CHEBI:57262"/>
    </reaction>
</comment>
<dbReference type="GO" id="GO:0032266">
    <property type="term" value="F:phosphatidylinositol-3-phosphate binding"/>
    <property type="evidence" value="ECO:0007669"/>
    <property type="project" value="TreeGrafter"/>
</dbReference>
<comment type="subcellular location">
    <subcellularLocation>
        <location evidence="1">Endoplasmic reticulum membrane</location>
        <topology evidence="1">Peripheral membrane protein</topology>
    </subcellularLocation>
    <subcellularLocation>
        <location evidence="2">Preautophagosomal structure membrane</location>
        <topology evidence="2">Peripheral membrane protein</topology>
    </subcellularLocation>
</comment>
<dbReference type="EMBL" id="KZ305024">
    <property type="protein sequence ID" value="PIA56429.1"/>
    <property type="molecule type" value="Genomic_DNA"/>
</dbReference>
<keyword evidence="9" id="KW-0472">Membrane</keyword>
<feature type="region of interest" description="Disordered" evidence="12">
    <location>
        <begin position="1465"/>
        <end position="1497"/>
    </location>
</feature>
<evidence type="ECO:0000256" key="9">
    <source>
        <dbReference type="ARBA" id="ARBA00023136"/>
    </source>
</evidence>